<dbReference type="EMBL" id="JBEGDP010000003">
    <property type="protein sequence ID" value="MEQ7846582.1"/>
    <property type="molecule type" value="Genomic_DNA"/>
</dbReference>
<feature type="region of interest" description="Disordered" evidence="1">
    <location>
        <begin position="1"/>
        <end position="34"/>
    </location>
</feature>
<feature type="domain" description="Methyltransferase type 11" evidence="2">
    <location>
        <begin position="84"/>
        <end position="172"/>
    </location>
</feature>
<keyword evidence="3" id="KW-0808">Transferase</keyword>
<evidence type="ECO:0000313" key="3">
    <source>
        <dbReference type="EMBL" id="MEQ7846582.1"/>
    </source>
</evidence>
<keyword evidence="3" id="KW-0489">Methyltransferase</keyword>
<comment type="caution">
    <text evidence="3">The sequence shown here is derived from an EMBL/GenBank/DDBJ whole genome shotgun (WGS) entry which is preliminary data.</text>
</comment>
<evidence type="ECO:0000259" key="2">
    <source>
        <dbReference type="Pfam" id="PF08241"/>
    </source>
</evidence>
<evidence type="ECO:0000256" key="1">
    <source>
        <dbReference type="SAM" id="MobiDB-lite"/>
    </source>
</evidence>
<evidence type="ECO:0000313" key="4">
    <source>
        <dbReference type="Proteomes" id="UP001482520"/>
    </source>
</evidence>
<sequence>MRRPNSLLPRRRPGEVRASGRGRGRVFPTGPRSARRRATWGRATRLLGEFRHEQSDPARFYTALADDSATQLGSYVDLRGATLLDVGGGPGYFRDAFRAAGATYFSLDSDVGELSGLGGIAGGTVVGSGMRLPFRDGAVDVCYSSNVLEHVSDPWLMCEEMLRVTRPGGTTFISWCLWWGPWGGHETSPWHLVGGRYARRRYARRHGHEPKNKYGESLFAVTVAAGLDWAARQQDAEVVAVLPRYNPRWSWWMLRVPVLREVVTWNLVLVLRKR</sequence>
<dbReference type="Proteomes" id="UP001482520">
    <property type="component" value="Unassembled WGS sequence"/>
</dbReference>
<dbReference type="SUPFAM" id="SSF53335">
    <property type="entry name" value="S-adenosyl-L-methionine-dependent methyltransferases"/>
    <property type="match status" value="1"/>
</dbReference>
<dbReference type="GO" id="GO:0032259">
    <property type="term" value="P:methylation"/>
    <property type="evidence" value="ECO:0007669"/>
    <property type="project" value="UniProtKB-KW"/>
</dbReference>
<protein>
    <submittedName>
        <fullName evidence="3">Class I SAM-dependent methyltransferase</fullName>
    </submittedName>
</protein>
<name>A0ABV1NVS9_9ACTN</name>
<reference evidence="3 4" key="1">
    <citation type="submission" date="2024-02" db="EMBL/GenBank/DDBJ databases">
        <title>Full genome sequence of Nocardioides kribbensis.</title>
        <authorList>
            <person name="Poletto B.L."/>
            <person name="Silva G."/>
            <person name="Galante D."/>
            <person name="Campos K.R."/>
            <person name="Santos M.B.N."/>
            <person name="Sacchi C.T."/>
        </authorList>
    </citation>
    <scope>NUCLEOTIDE SEQUENCE [LARGE SCALE GENOMIC DNA]</scope>
    <source>
        <strain evidence="3 4">O4R</strain>
    </source>
</reference>
<dbReference type="GO" id="GO:0008168">
    <property type="term" value="F:methyltransferase activity"/>
    <property type="evidence" value="ECO:0007669"/>
    <property type="project" value="UniProtKB-KW"/>
</dbReference>
<dbReference type="RefSeq" id="WP_349803939.1">
    <property type="nucleotide sequence ID" value="NZ_JBEGDP010000003.1"/>
</dbReference>
<dbReference type="Pfam" id="PF08241">
    <property type="entry name" value="Methyltransf_11"/>
    <property type="match status" value="1"/>
</dbReference>
<organism evidence="3 4">
    <name type="scientific">Nocardioides kribbensis</name>
    <dbReference type="NCBI Taxonomy" id="305517"/>
    <lineage>
        <taxon>Bacteria</taxon>
        <taxon>Bacillati</taxon>
        <taxon>Actinomycetota</taxon>
        <taxon>Actinomycetes</taxon>
        <taxon>Propionibacteriales</taxon>
        <taxon>Nocardioidaceae</taxon>
        <taxon>Nocardioides</taxon>
    </lineage>
</organism>
<proteinExistence type="predicted"/>
<gene>
    <name evidence="3" type="ORF">V6R90_04765</name>
</gene>
<dbReference type="InterPro" id="IPR013216">
    <property type="entry name" value="Methyltransf_11"/>
</dbReference>
<accession>A0ABV1NVS9</accession>
<dbReference type="Gene3D" id="3.40.50.150">
    <property type="entry name" value="Vaccinia Virus protein VP39"/>
    <property type="match status" value="1"/>
</dbReference>
<dbReference type="InterPro" id="IPR029063">
    <property type="entry name" value="SAM-dependent_MTases_sf"/>
</dbReference>
<dbReference type="CDD" id="cd02440">
    <property type="entry name" value="AdoMet_MTases"/>
    <property type="match status" value="1"/>
</dbReference>
<keyword evidence="4" id="KW-1185">Reference proteome</keyword>